<proteinExistence type="predicted"/>
<dbReference type="RefSeq" id="WP_139191227.1">
    <property type="nucleotide sequence ID" value="NZ_FNAB01000008.1"/>
</dbReference>
<dbReference type="Proteomes" id="UP000199417">
    <property type="component" value="Unassembled WGS sequence"/>
</dbReference>
<sequence>MRYWLYKCNVEGGPAGYWGDWSADVFRKKGPIQWGGDYSTQSAEVSKYLAGDVAVGDVVVAHQTNDKGVVGFCAVTKLTGKAGARKLYLQPIHRLAQPFRVHDNKVGTVLECSVAVNGPVMLRELYANEMKALVNLSGAPQRVLRGKPAASGWTPVAVA</sequence>
<organism evidence="1 2">
    <name type="scientific">Rhodococcus tukisamuensis</name>
    <dbReference type="NCBI Taxonomy" id="168276"/>
    <lineage>
        <taxon>Bacteria</taxon>
        <taxon>Bacillati</taxon>
        <taxon>Actinomycetota</taxon>
        <taxon>Actinomycetes</taxon>
        <taxon>Mycobacteriales</taxon>
        <taxon>Nocardiaceae</taxon>
        <taxon>Rhodococcus</taxon>
    </lineage>
</organism>
<name>A0A1G6Z7W1_9NOCA</name>
<accession>A0A1G6Z7W1</accession>
<evidence type="ECO:0000313" key="2">
    <source>
        <dbReference type="Proteomes" id="UP000199417"/>
    </source>
</evidence>
<gene>
    <name evidence="1" type="ORF">SAMN05444580_108141</name>
</gene>
<evidence type="ECO:0008006" key="3">
    <source>
        <dbReference type="Google" id="ProtNLM"/>
    </source>
</evidence>
<reference evidence="1 2" key="1">
    <citation type="submission" date="2016-10" db="EMBL/GenBank/DDBJ databases">
        <authorList>
            <person name="de Groot N.N."/>
        </authorList>
    </citation>
    <scope>NUCLEOTIDE SEQUENCE [LARGE SCALE GENOMIC DNA]</scope>
    <source>
        <strain evidence="1 2">JCM 11308</strain>
    </source>
</reference>
<dbReference type="EMBL" id="FNAB01000008">
    <property type="protein sequence ID" value="SDD98690.1"/>
    <property type="molecule type" value="Genomic_DNA"/>
</dbReference>
<evidence type="ECO:0000313" key="1">
    <source>
        <dbReference type="EMBL" id="SDD98690.1"/>
    </source>
</evidence>
<protein>
    <recommendedName>
        <fullName evidence="3">EVE domain-containing protein</fullName>
    </recommendedName>
</protein>
<dbReference type="AlphaFoldDB" id="A0A1G6Z7W1"/>
<keyword evidence="2" id="KW-1185">Reference proteome</keyword>